<comment type="caution">
    <text evidence="3">The sequence shown here is derived from an EMBL/GenBank/DDBJ whole genome shotgun (WGS) entry which is preliminary data.</text>
</comment>
<reference evidence="3" key="1">
    <citation type="submission" date="2021-08" db="EMBL/GenBank/DDBJ databases">
        <title>WGS assembly of Ceratopteris richardii.</title>
        <authorList>
            <person name="Marchant D.B."/>
            <person name="Chen G."/>
            <person name="Jenkins J."/>
            <person name="Shu S."/>
            <person name="Leebens-Mack J."/>
            <person name="Grimwood J."/>
            <person name="Schmutz J."/>
            <person name="Soltis P."/>
            <person name="Soltis D."/>
            <person name="Chen Z.-H."/>
        </authorList>
    </citation>
    <scope>NUCLEOTIDE SEQUENCE</scope>
    <source>
        <strain evidence="3">Whitten #5841</strain>
        <tissue evidence="3">Leaf</tissue>
    </source>
</reference>
<gene>
    <name evidence="3" type="ORF">KP509_04G040100</name>
</gene>
<accession>A0A8T2UZL9</accession>
<keyword evidence="1" id="KW-0677">Repeat</keyword>
<dbReference type="InterPro" id="IPR002885">
    <property type="entry name" value="PPR_rpt"/>
</dbReference>
<feature type="repeat" description="PPR" evidence="2">
    <location>
        <begin position="482"/>
        <end position="516"/>
    </location>
</feature>
<dbReference type="GO" id="GO:0009451">
    <property type="term" value="P:RNA modification"/>
    <property type="evidence" value="ECO:0007669"/>
    <property type="project" value="InterPro"/>
</dbReference>
<dbReference type="Gene3D" id="1.25.40.10">
    <property type="entry name" value="Tetratricopeptide repeat domain"/>
    <property type="match status" value="5"/>
</dbReference>
<feature type="repeat" description="PPR" evidence="2">
    <location>
        <begin position="583"/>
        <end position="617"/>
    </location>
</feature>
<sequence>MSAQCLSVQNSGSLMLNSVTERILITALHLHVGASERGLETDPSIAKHIISLFVDSSRMCYAEQIFQKLPQPDQSLWSTLILGYSRHREPWQVIDIFQKVQQTEVGYLSNHALMSLLTASMSLNDPLTGMTIHACAVRQGILEENPYIGSALVDMYAKCGQIHEARYVFGMLSVKDVVGWTSMIAGNVACGSPMEALHCFEVMQSEGIQPDSFSYASGLRACARLCDRVKGQEIYVEIVKKGLETTDGFLSSGLVDMYARCGLLLEACSIFLKQPFNVVAWTALLTRVTSFNCSHKIVCQLLDFMDLEGLCPSAVTFVCILKTCSAIGSIATGCKVHIEIVKRGFEGDAAANNSLIDFYVKCNFLEEAHYVFHKLSSRTVVSYNALLAGYALLSKNEQVLDVCKLMDLECVYPNAITFAISLQACGNMRAKCDGQQIYAEIMKRGFPLEGDDYIGNALIDMYMKCGLLEDAYAVFSKLPVQDVISWTLIIQGYSEYGSDEEAFEYFELMQKSGISPSVVTLAYSLRVCGDLGALAKGQEVHMQSIKRGLEEEPTLRNCVLYLYSKCGMLAAAEQLFHGMLSQDIVPWNILMAGYAVCGETKEVLQIFNNVIEQNLQPDSVTFVHILNACSHEGDLEKGQMLFYSMLSHYDINPSLNHYTCMIDLLGRSGNMNAANIIITEMPLHPGLVEWHTIMAACRKWGNVDLARHGFQHARQLDEMDDNAYLYMFNIYADALMHEAARRVNNLRGLN</sequence>
<dbReference type="Pfam" id="PF13812">
    <property type="entry name" value="PPR_3"/>
    <property type="match status" value="1"/>
</dbReference>
<dbReference type="Pfam" id="PF13041">
    <property type="entry name" value="PPR_2"/>
    <property type="match status" value="3"/>
</dbReference>
<protein>
    <recommendedName>
        <fullName evidence="5">Pentatricopeptide repeat-containing protein</fullName>
    </recommendedName>
</protein>
<dbReference type="AlphaFoldDB" id="A0A8T2UZL9"/>
<proteinExistence type="predicted"/>
<dbReference type="OrthoDB" id="185373at2759"/>
<dbReference type="GO" id="GO:0048731">
    <property type="term" value="P:system development"/>
    <property type="evidence" value="ECO:0007669"/>
    <property type="project" value="UniProtKB-ARBA"/>
</dbReference>
<evidence type="ECO:0000313" key="4">
    <source>
        <dbReference type="Proteomes" id="UP000825935"/>
    </source>
</evidence>
<feature type="repeat" description="PPR" evidence="2">
    <location>
        <begin position="176"/>
        <end position="210"/>
    </location>
</feature>
<dbReference type="FunFam" id="1.25.40.10:FF:000381">
    <property type="entry name" value="Pentatricopeptide repeat-containing protein"/>
    <property type="match status" value="1"/>
</dbReference>
<name>A0A8T2UZL9_CERRI</name>
<dbReference type="EMBL" id="CM035409">
    <property type="protein sequence ID" value="KAH7438985.1"/>
    <property type="molecule type" value="Genomic_DNA"/>
</dbReference>
<dbReference type="Pfam" id="PF01535">
    <property type="entry name" value="PPR"/>
    <property type="match status" value="6"/>
</dbReference>
<dbReference type="PANTHER" id="PTHR24015">
    <property type="entry name" value="OS07G0578800 PROTEIN-RELATED"/>
    <property type="match status" value="1"/>
</dbReference>
<dbReference type="FunFam" id="1.25.40.10:FF:000073">
    <property type="entry name" value="Pentatricopeptide repeat-containing protein chloroplastic"/>
    <property type="match status" value="1"/>
</dbReference>
<dbReference type="InterPro" id="IPR011990">
    <property type="entry name" value="TPR-like_helical_dom_sf"/>
</dbReference>
<keyword evidence="4" id="KW-1185">Reference proteome</keyword>
<dbReference type="PANTHER" id="PTHR24015:SF548">
    <property type="entry name" value="OS08G0340900 PROTEIN"/>
    <property type="match status" value="1"/>
</dbReference>
<evidence type="ECO:0000256" key="2">
    <source>
        <dbReference type="PROSITE-ProRule" id="PRU00708"/>
    </source>
</evidence>
<dbReference type="NCBIfam" id="TIGR00756">
    <property type="entry name" value="PPR"/>
    <property type="match status" value="3"/>
</dbReference>
<dbReference type="FunFam" id="1.25.40.10:FF:000158">
    <property type="entry name" value="pentatricopeptide repeat-containing protein At2g33680"/>
    <property type="match status" value="1"/>
</dbReference>
<dbReference type="OMA" id="DEIYWIL"/>
<evidence type="ECO:0008006" key="5">
    <source>
        <dbReference type="Google" id="ProtNLM"/>
    </source>
</evidence>
<dbReference type="InterPro" id="IPR046960">
    <property type="entry name" value="PPR_At4g14850-like_plant"/>
</dbReference>
<organism evidence="3 4">
    <name type="scientific">Ceratopteris richardii</name>
    <name type="common">Triangle waterfern</name>
    <dbReference type="NCBI Taxonomy" id="49495"/>
    <lineage>
        <taxon>Eukaryota</taxon>
        <taxon>Viridiplantae</taxon>
        <taxon>Streptophyta</taxon>
        <taxon>Embryophyta</taxon>
        <taxon>Tracheophyta</taxon>
        <taxon>Polypodiopsida</taxon>
        <taxon>Polypodiidae</taxon>
        <taxon>Polypodiales</taxon>
        <taxon>Pteridineae</taxon>
        <taxon>Pteridaceae</taxon>
        <taxon>Parkerioideae</taxon>
        <taxon>Ceratopteris</taxon>
    </lineage>
</organism>
<dbReference type="GO" id="GO:0003723">
    <property type="term" value="F:RNA binding"/>
    <property type="evidence" value="ECO:0007669"/>
    <property type="project" value="InterPro"/>
</dbReference>
<evidence type="ECO:0000256" key="1">
    <source>
        <dbReference type="ARBA" id="ARBA00022737"/>
    </source>
</evidence>
<dbReference type="Proteomes" id="UP000825935">
    <property type="component" value="Chromosome 4"/>
</dbReference>
<evidence type="ECO:0000313" key="3">
    <source>
        <dbReference type="EMBL" id="KAH7438985.1"/>
    </source>
</evidence>
<dbReference type="PROSITE" id="PS51375">
    <property type="entry name" value="PPR"/>
    <property type="match status" value="3"/>
</dbReference>